<evidence type="ECO:0000313" key="3">
    <source>
        <dbReference type="Proteomes" id="UP000789901"/>
    </source>
</evidence>
<reference evidence="2 3" key="1">
    <citation type="submission" date="2021-06" db="EMBL/GenBank/DDBJ databases">
        <authorList>
            <person name="Kallberg Y."/>
            <person name="Tangrot J."/>
            <person name="Rosling A."/>
        </authorList>
    </citation>
    <scope>NUCLEOTIDE SEQUENCE [LARGE SCALE GENOMIC DNA]</scope>
    <source>
        <strain evidence="2 3">120-4 pot B 10/14</strain>
    </source>
</reference>
<feature type="region of interest" description="Disordered" evidence="1">
    <location>
        <begin position="12"/>
        <end position="47"/>
    </location>
</feature>
<dbReference type="EMBL" id="CAJVQB010000350">
    <property type="protein sequence ID" value="CAG8483697.1"/>
    <property type="molecule type" value="Genomic_DNA"/>
</dbReference>
<sequence length="47" mass="5199">MVSSLMPLLVQTASDLPENPEIKNPDKSKSRIVKIPIIKNPKGQDLD</sequence>
<keyword evidence="3" id="KW-1185">Reference proteome</keyword>
<protein>
    <submittedName>
        <fullName evidence="2">40880_t:CDS:1</fullName>
    </submittedName>
</protein>
<dbReference type="Proteomes" id="UP000789901">
    <property type="component" value="Unassembled WGS sequence"/>
</dbReference>
<evidence type="ECO:0000256" key="1">
    <source>
        <dbReference type="SAM" id="MobiDB-lite"/>
    </source>
</evidence>
<gene>
    <name evidence="2" type="ORF">GMARGA_LOCUS1369</name>
</gene>
<accession>A0ABN7U4V6</accession>
<name>A0ABN7U4V6_GIGMA</name>
<comment type="caution">
    <text evidence="2">The sequence shown here is derived from an EMBL/GenBank/DDBJ whole genome shotgun (WGS) entry which is preliminary data.</text>
</comment>
<evidence type="ECO:0000313" key="2">
    <source>
        <dbReference type="EMBL" id="CAG8483697.1"/>
    </source>
</evidence>
<feature type="compositionally biased region" description="Basic and acidic residues" evidence="1">
    <location>
        <begin position="20"/>
        <end position="29"/>
    </location>
</feature>
<proteinExistence type="predicted"/>
<organism evidence="2 3">
    <name type="scientific">Gigaspora margarita</name>
    <dbReference type="NCBI Taxonomy" id="4874"/>
    <lineage>
        <taxon>Eukaryota</taxon>
        <taxon>Fungi</taxon>
        <taxon>Fungi incertae sedis</taxon>
        <taxon>Mucoromycota</taxon>
        <taxon>Glomeromycotina</taxon>
        <taxon>Glomeromycetes</taxon>
        <taxon>Diversisporales</taxon>
        <taxon>Gigasporaceae</taxon>
        <taxon>Gigaspora</taxon>
    </lineage>
</organism>